<dbReference type="EMBL" id="BGPR01026060">
    <property type="protein sequence ID" value="GBN95487.1"/>
    <property type="molecule type" value="Genomic_DNA"/>
</dbReference>
<reference evidence="2 3" key="1">
    <citation type="journal article" date="2019" name="Sci. Rep.">
        <title>Orb-weaving spider Araneus ventricosus genome elucidates the spidroin gene catalogue.</title>
        <authorList>
            <person name="Kono N."/>
            <person name="Nakamura H."/>
            <person name="Ohtoshi R."/>
            <person name="Moran D.A.P."/>
            <person name="Shinohara A."/>
            <person name="Yoshida Y."/>
            <person name="Fujiwara M."/>
            <person name="Mori M."/>
            <person name="Tomita M."/>
            <person name="Arakawa K."/>
        </authorList>
    </citation>
    <scope>NUCLEOTIDE SEQUENCE [LARGE SCALE GENOMIC DNA]</scope>
</reference>
<proteinExistence type="predicted"/>
<accession>A0A4Y2T4J8</accession>
<dbReference type="AlphaFoldDB" id="A0A4Y2T4J8"/>
<protein>
    <submittedName>
        <fullName evidence="2">Uncharacterized protein</fullName>
    </submittedName>
</protein>
<comment type="caution">
    <text evidence="2">The sequence shown here is derived from an EMBL/GenBank/DDBJ whole genome shotgun (WGS) entry which is preliminary data.</text>
</comment>
<evidence type="ECO:0000256" key="1">
    <source>
        <dbReference type="SAM" id="MobiDB-lite"/>
    </source>
</evidence>
<gene>
    <name evidence="2" type="ORF">AVEN_36621_1</name>
</gene>
<feature type="region of interest" description="Disordered" evidence="1">
    <location>
        <begin position="49"/>
        <end position="118"/>
    </location>
</feature>
<feature type="compositionally biased region" description="Basic and acidic residues" evidence="1">
    <location>
        <begin position="78"/>
        <end position="99"/>
    </location>
</feature>
<sequence length="130" mass="15308">MSFHMIIRAFTATTFQQRKQHLRREYFFRVATSITFQALIRNETLCMSSEIFPSPPDRGPRWGLDGGDSVPLSAGGVRGRDSERETNMKKRRSSENDDKKRKKKRREVKKQASASRDWRRRETLLETLFN</sequence>
<evidence type="ECO:0000313" key="3">
    <source>
        <dbReference type="Proteomes" id="UP000499080"/>
    </source>
</evidence>
<dbReference type="Proteomes" id="UP000499080">
    <property type="component" value="Unassembled WGS sequence"/>
</dbReference>
<evidence type="ECO:0000313" key="2">
    <source>
        <dbReference type="EMBL" id="GBN95487.1"/>
    </source>
</evidence>
<organism evidence="2 3">
    <name type="scientific">Araneus ventricosus</name>
    <name type="common">Orbweaver spider</name>
    <name type="synonym">Epeira ventricosa</name>
    <dbReference type="NCBI Taxonomy" id="182803"/>
    <lineage>
        <taxon>Eukaryota</taxon>
        <taxon>Metazoa</taxon>
        <taxon>Ecdysozoa</taxon>
        <taxon>Arthropoda</taxon>
        <taxon>Chelicerata</taxon>
        <taxon>Arachnida</taxon>
        <taxon>Araneae</taxon>
        <taxon>Araneomorphae</taxon>
        <taxon>Entelegynae</taxon>
        <taxon>Araneoidea</taxon>
        <taxon>Araneidae</taxon>
        <taxon>Araneus</taxon>
    </lineage>
</organism>
<name>A0A4Y2T4J8_ARAVE</name>
<keyword evidence="3" id="KW-1185">Reference proteome</keyword>